<evidence type="ECO:0000256" key="5">
    <source>
        <dbReference type="ARBA" id="ARBA00037941"/>
    </source>
</evidence>
<dbReference type="SUPFAM" id="SSF51905">
    <property type="entry name" value="FAD/NAD(P)-binding domain"/>
    <property type="match status" value="1"/>
</dbReference>
<keyword evidence="4" id="KW-0560">Oxidoreductase</keyword>
<comment type="caution">
    <text evidence="7">The sequence shown here is derived from an EMBL/GenBank/DDBJ whole genome shotgun (WGS) entry which is preliminary data.</text>
</comment>
<dbReference type="EMBL" id="ARYH01000001">
    <property type="protein sequence ID" value="KCZ86272.1"/>
    <property type="molecule type" value="Genomic_DNA"/>
</dbReference>
<dbReference type="PANTHER" id="PTHR43104:SF4">
    <property type="entry name" value="L-2-HYDROXYGLUTARATE DEHYDROGENASE, MITOCHONDRIAL"/>
    <property type="match status" value="1"/>
</dbReference>
<evidence type="ECO:0000256" key="1">
    <source>
        <dbReference type="ARBA" id="ARBA00001974"/>
    </source>
</evidence>
<dbReference type="InterPro" id="IPR006076">
    <property type="entry name" value="FAD-dep_OxRdtase"/>
</dbReference>
<keyword evidence="3" id="KW-0274">FAD</keyword>
<dbReference type="OrthoDB" id="9801699at2"/>
<organism evidence="7 8">
    <name type="scientific">Hyphomonas adhaerens MHS-3</name>
    <dbReference type="NCBI Taxonomy" id="1280949"/>
    <lineage>
        <taxon>Bacteria</taxon>
        <taxon>Pseudomonadati</taxon>
        <taxon>Pseudomonadota</taxon>
        <taxon>Alphaproteobacteria</taxon>
        <taxon>Hyphomonadales</taxon>
        <taxon>Hyphomonadaceae</taxon>
        <taxon>Hyphomonas</taxon>
    </lineage>
</organism>
<dbReference type="Gene3D" id="3.30.9.10">
    <property type="entry name" value="D-Amino Acid Oxidase, subunit A, domain 2"/>
    <property type="match status" value="1"/>
</dbReference>
<name>A0A069E858_9PROT</name>
<reference evidence="7 8" key="1">
    <citation type="journal article" date="2014" name="Antonie Van Leeuwenhoek">
        <title>Hyphomonas beringensis sp. nov. and Hyphomonas chukchiensis sp. nov., isolated from surface seawater of the Bering Sea and Chukchi Sea.</title>
        <authorList>
            <person name="Li C."/>
            <person name="Lai Q."/>
            <person name="Li G."/>
            <person name="Dong C."/>
            <person name="Wang J."/>
            <person name="Liao Y."/>
            <person name="Shao Z."/>
        </authorList>
    </citation>
    <scope>NUCLEOTIDE SEQUENCE [LARGE SCALE GENOMIC DNA]</scope>
    <source>
        <strain evidence="7 8">MHS-3</strain>
    </source>
</reference>
<evidence type="ECO:0000259" key="6">
    <source>
        <dbReference type="Pfam" id="PF01266"/>
    </source>
</evidence>
<sequence length="375" mass="39991">MIETEAIVIGAGAVGLACAAALARAGNETLVLESALGIGTGTSARNSEVIHAGLYYPTGSLRHRMCVAGRRQLYQWMEERGVPYRKTGKLIVGTSDTQIPRMRSLFDQGTRNGVEGLHFLTGPDAMALEPNLTCTAAVLSEETGILDSHAYMLSLQGDLEDHGGSVVVGAPVETAEILPDGRFCLNVGGAEPTSIITRTLVNSAGLHAVRIAKQMDGYPPDLIPFFTLAKGNYFSCQAKTAFERLIYPAPVEGGLGVHVTLDLGGRMRLGPDVEWLGHDNPDQIDYTVDLHRAAEFYDAVRQYWPGLPDGAIAADYSGCRPKLSAPGDPAADFRIDGPEFHGHAGLVHLFGIESPGLTSSLAIAEDVACRLSRHT</sequence>
<evidence type="ECO:0000256" key="3">
    <source>
        <dbReference type="ARBA" id="ARBA00022827"/>
    </source>
</evidence>
<comment type="cofactor">
    <cofactor evidence="1">
        <name>FAD</name>
        <dbReference type="ChEBI" id="CHEBI:57692"/>
    </cofactor>
</comment>
<accession>A0A069E858</accession>
<dbReference type="Pfam" id="PF01266">
    <property type="entry name" value="DAO"/>
    <property type="match status" value="1"/>
</dbReference>
<dbReference type="PANTHER" id="PTHR43104">
    <property type="entry name" value="L-2-HYDROXYGLUTARATE DEHYDROGENASE, MITOCHONDRIAL"/>
    <property type="match status" value="1"/>
</dbReference>
<dbReference type="AlphaFoldDB" id="A0A069E858"/>
<evidence type="ECO:0000256" key="4">
    <source>
        <dbReference type="ARBA" id="ARBA00023002"/>
    </source>
</evidence>
<dbReference type="RefSeq" id="WP_035571126.1">
    <property type="nucleotide sequence ID" value="NZ_ARYH01000001.1"/>
</dbReference>
<dbReference type="PATRIC" id="fig|1280949.3.peg.2316"/>
<dbReference type="STRING" id="1280949.HAD_11315"/>
<dbReference type="InterPro" id="IPR036188">
    <property type="entry name" value="FAD/NAD-bd_sf"/>
</dbReference>
<dbReference type="Gene3D" id="3.50.50.60">
    <property type="entry name" value="FAD/NAD(P)-binding domain"/>
    <property type="match status" value="1"/>
</dbReference>
<evidence type="ECO:0000313" key="7">
    <source>
        <dbReference type="EMBL" id="KCZ86272.1"/>
    </source>
</evidence>
<evidence type="ECO:0000313" key="8">
    <source>
        <dbReference type="Proteomes" id="UP000027446"/>
    </source>
</evidence>
<gene>
    <name evidence="7" type="ORF">HAD_11315</name>
</gene>
<dbReference type="GO" id="GO:0047545">
    <property type="term" value="F:(S)-2-hydroxyglutarate dehydrogenase activity"/>
    <property type="evidence" value="ECO:0007669"/>
    <property type="project" value="TreeGrafter"/>
</dbReference>
<proteinExistence type="inferred from homology"/>
<evidence type="ECO:0000256" key="2">
    <source>
        <dbReference type="ARBA" id="ARBA00022630"/>
    </source>
</evidence>
<feature type="domain" description="FAD dependent oxidoreductase" evidence="6">
    <location>
        <begin position="6"/>
        <end position="368"/>
    </location>
</feature>
<dbReference type="eggNOG" id="COG0579">
    <property type="taxonomic scope" value="Bacteria"/>
</dbReference>
<protein>
    <submittedName>
        <fullName evidence="7">FAD dependent oxidoreductase</fullName>
    </submittedName>
</protein>
<dbReference type="Proteomes" id="UP000027446">
    <property type="component" value="Unassembled WGS sequence"/>
</dbReference>
<comment type="similarity">
    <text evidence="5">Belongs to the L2HGDH family.</text>
</comment>
<keyword evidence="8" id="KW-1185">Reference proteome</keyword>
<keyword evidence="2" id="KW-0285">Flavoprotein</keyword>